<dbReference type="Proteomes" id="UP000009226">
    <property type="component" value="Chromosome"/>
</dbReference>
<dbReference type="STRING" id="868595.Desca_1694"/>
<dbReference type="Pfam" id="PF09335">
    <property type="entry name" value="VTT_dom"/>
    <property type="match status" value="1"/>
</dbReference>
<evidence type="ECO:0000259" key="3">
    <source>
        <dbReference type="Pfam" id="PF09335"/>
    </source>
</evidence>
<feature type="transmembrane region" description="Helical" evidence="2">
    <location>
        <begin position="50"/>
        <end position="72"/>
    </location>
</feature>
<evidence type="ECO:0000256" key="1">
    <source>
        <dbReference type="ARBA" id="ARBA00010792"/>
    </source>
</evidence>
<dbReference type="RefSeq" id="WP_013810329.1">
    <property type="nucleotide sequence ID" value="NC_015565.1"/>
</dbReference>
<dbReference type="PANTHER" id="PTHR42709">
    <property type="entry name" value="ALKALINE PHOSPHATASE LIKE PROTEIN"/>
    <property type="match status" value="1"/>
</dbReference>
<dbReference type="AlphaFoldDB" id="F6B7I8"/>
<evidence type="ECO:0000313" key="4">
    <source>
        <dbReference type="EMBL" id="AEF94542.1"/>
    </source>
</evidence>
<dbReference type="KEGG" id="dca:Desca_1694"/>
<feature type="transmembrane region" description="Helical" evidence="2">
    <location>
        <begin position="136"/>
        <end position="158"/>
    </location>
</feature>
<evidence type="ECO:0000313" key="5">
    <source>
        <dbReference type="Proteomes" id="UP000009226"/>
    </source>
</evidence>
<gene>
    <name evidence="4" type="ordered locus">Desca_1694</name>
</gene>
<dbReference type="GO" id="GO:0005886">
    <property type="term" value="C:plasma membrane"/>
    <property type="evidence" value="ECO:0007669"/>
    <property type="project" value="TreeGrafter"/>
</dbReference>
<keyword evidence="5" id="KW-1185">Reference proteome</keyword>
<protein>
    <submittedName>
        <fullName evidence="4">SNARE associated Golgi protein</fullName>
    </submittedName>
</protein>
<sequence>MTDKICAIFGELGLIGLFLGICLEALGLPFPGSVLLGVTGFLSRQGKFNIFLAWTVAIAGYMIGSTAAFLIGRHIGEPFMLRWGKYIHLTPDRFEQAKGWLTRSAPGFIIGGRFIPTVGNITPYVAGISGIPLTKFLLYDFVHASLWLTTFLGAGSLLGNNWQRVMNSQWAKWVWVIIIFIFSFYFLRRNLVNKTKI</sequence>
<reference evidence="4 5" key="1">
    <citation type="submission" date="2011-05" db="EMBL/GenBank/DDBJ databases">
        <title>Complete sequence of Desulfotomaculum carboxydivorans CO-1-SRB.</title>
        <authorList>
            <consortium name="US DOE Joint Genome Institute"/>
            <person name="Lucas S."/>
            <person name="Han J."/>
            <person name="Lapidus A."/>
            <person name="Cheng J.-F."/>
            <person name="Goodwin L."/>
            <person name="Pitluck S."/>
            <person name="Peters L."/>
            <person name="Mikhailova N."/>
            <person name="Lu M."/>
            <person name="Han C."/>
            <person name="Tapia R."/>
            <person name="Land M."/>
            <person name="Hauser L."/>
            <person name="Kyrpides N."/>
            <person name="Ivanova N."/>
            <person name="Pagani I."/>
            <person name="Stams A."/>
            <person name="Plugge C."/>
            <person name="Muyzer G."/>
            <person name="Kuever J."/>
            <person name="Parshina S."/>
            <person name="Ivanova A."/>
            <person name="Nazina T."/>
            <person name="Woyke T."/>
        </authorList>
    </citation>
    <scope>NUCLEOTIDE SEQUENCE [LARGE SCALE GENOMIC DNA]</scope>
    <source>
        <strain evidence="5">DSM 14880 / VKM B-2319 / CO-1-SRB</strain>
    </source>
</reference>
<feature type="domain" description="VTT" evidence="3">
    <location>
        <begin position="30"/>
        <end position="156"/>
    </location>
</feature>
<feature type="transmembrane region" description="Helical" evidence="2">
    <location>
        <begin position="170"/>
        <end position="187"/>
    </location>
</feature>
<dbReference type="EMBL" id="CP002736">
    <property type="protein sequence ID" value="AEF94542.1"/>
    <property type="molecule type" value="Genomic_DNA"/>
</dbReference>
<keyword evidence="2" id="KW-0472">Membrane</keyword>
<comment type="similarity">
    <text evidence="1">Belongs to the DedA family.</text>
</comment>
<dbReference type="eggNOG" id="COG0586">
    <property type="taxonomic scope" value="Bacteria"/>
</dbReference>
<accession>F6B7I8</accession>
<dbReference type="HOGENOM" id="CLU_044208_1_0_9"/>
<proteinExistence type="inferred from homology"/>
<dbReference type="InterPro" id="IPR032816">
    <property type="entry name" value="VTT_dom"/>
</dbReference>
<dbReference type="PANTHER" id="PTHR42709:SF9">
    <property type="entry name" value="ALKALINE PHOSPHATASE LIKE PROTEIN"/>
    <property type="match status" value="1"/>
</dbReference>
<feature type="transmembrane region" description="Helical" evidence="2">
    <location>
        <begin position="12"/>
        <end position="30"/>
    </location>
</feature>
<keyword evidence="2" id="KW-1133">Transmembrane helix</keyword>
<organism evidence="4 5">
    <name type="scientific">Desulfotomaculum nigrificans (strain DSM 14880 / VKM B-2319 / CO-1-SRB)</name>
    <name type="common">Desulfotomaculum carboxydivorans</name>
    <dbReference type="NCBI Taxonomy" id="868595"/>
    <lineage>
        <taxon>Bacteria</taxon>
        <taxon>Bacillati</taxon>
        <taxon>Bacillota</taxon>
        <taxon>Clostridia</taxon>
        <taxon>Eubacteriales</taxon>
        <taxon>Desulfotomaculaceae</taxon>
        <taxon>Desulfotomaculum</taxon>
    </lineage>
</organism>
<keyword evidence="2" id="KW-0812">Transmembrane</keyword>
<dbReference type="InterPro" id="IPR051311">
    <property type="entry name" value="DedA_domain"/>
</dbReference>
<evidence type="ECO:0000256" key="2">
    <source>
        <dbReference type="SAM" id="Phobius"/>
    </source>
</evidence>
<name>F6B7I8_DESCC</name>